<proteinExistence type="predicted"/>
<protein>
    <submittedName>
        <fullName evidence="1">Uncharacterized protein</fullName>
    </submittedName>
</protein>
<accession>A0A4C1U861</accession>
<organism evidence="1 2">
    <name type="scientific">Eumeta variegata</name>
    <name type="common">Bagworm moth</name>
    <name type="synonym">Eumeta japonica</name>
    <dbReference type="NCBI Taxonomy" id="151549"/>
    <lineage>
        <taxon>Eukaryota</taxon>
        <taxon>Metazoa</taxon>
        <taxon>Ecdysozoa</taxon>
        <taxon>Arthropoda</taxon>
        <taxon>Hexapoda</taxon>
        <taxon>Insecta</taxon>
        <taxon>Pterygota</taxon>
        <taxon>Neoptera</taxon>
        <taxon>Endopterygota</taxon>
        <taxon>Lepidoptera</taxon>
        <taxon>Glossata</taxon>
        <taxon>Ditrysia</taxon>
        <taxon>Tineoidea</taxon>
        <taxon>Psychidae</taxon>
        <taxon>Oiketicinae</taxon>
        <taxon>Eumeta</taxon>
    </lineage>
</organism>
<keyword evidence="2" id="KW-1185">Reference proteome</keyword>
<reference evidence="1 2" key="1">
    <citation type="journal article" date="2019" name="Commun. Biol.">
        <title>The bagworm genome reveals a unique fibroin gene that provides high tensile strength.</title>
        <authorList>
            <person name="Kono N."/>
            <person name="Nakamura H."/>
            <person name="Ohtoshi R."/>
            <person name="Tomita M."/>
            <person name="Numata K."/>
            <person name="Arakawa K."/>
        </authorList>
    </citation>
    <scope>NUCLEOTIDE SEQUENCE [LARGE SCALE GENOMIC DNA]</scope>
</reference>
<evidence type="ECO:0000313" key="1">
    <source>
        <dbReference type="EMBL" id="GBP22280.1"/>
    </source>
</evidence>
<sequence length="190" mass="21593">MTEKCRGGEKKNVCMIYLPVTKHGCATTTPKQSDIDRTHGGEKMNQHQENVAMRETYRNRGSPRFFKMRLSYLTYHMTYFASCDFYLIPNIKEKLKNKEFESMEEELAAYKYKISEVSEKERPPAGRSPRALSPGVPFISPTLRSRALTVINDDLCNNLYLGALPPGLVCGYHATAGTCKVRPRGTQRNC</sequence>
<dbReference type="Proteomes" id="UP000299102">
    <property type="component" value="Unassembled WGS sequence"/>
</dbReference>
<evidence type="ECO:0000313" key="2">
    <source>
        <dbReference type="Proteomes" id="UP000299102"/>
    </source>
</evidence>
<dbReference type="AlphaFoldDB" id="A0A4C1U861"/>
<dbReference type="EMBL" id="BGZK01000138">
    <property type="protein sequence ID" value="GBP22280.1"/>
    <property type="molecule type" value="Genomic_DNA"/>
</dbReference>
<gene>
    <name evidence="1" type="ORF">EVAR_22566_1</name>
</gene>
<comment type="caution">
    <text evidence="1">The sequence shown here is derived from an EMBL/GenBank/DDBJ whole genome shotgun (WGS) entry which is preliminary data.</text>
</comment>
<name>A0A4C1U861_EUMVA</name>